<accession>A0A1M5I5M6</accession>
<comment type="catalytic activity">
    <reaction evidence="5">
        <text>[molybdopterin-synthase sulfur-carrier protein]-C-terminal Gly-Gly + ATP + H(+) = [molybdopterin-synthase sulfur-carrier protein]-C-terminal Gly-Gly-AMP + diphosphate</text>
        <dbReference type="Rhea" id="RHEA:43616"/>
        <dbReference type="Rhea" id="RHEA-COMP:12159"/>
        <dbReference type="Rhea" id="RHEA-COMP:12202"/>
        <dbReference type="ChEBI" id="CHEBI:15378"/>
        <dbReference type="ChEBI" id="CHEBI:30616"/>
        <dbReference type="ChEBI" id="CHEBI:33019"/>
        <dbReference type="ChEBI" id="CHEBI:90618"/>
        <dbReference type="ChEBI" id="CHEBI:90778"/>
        <dbReference type="EC" id="2.7.7.80"/>
    </reaction>
</comment>
<dbReference type="STRING" id="1194090.SAMN05443144_12232"/>
<evidence type="ECO:0000313" key="14">
    <source>
        <dbReference type="EMBL" id="SHG23487.1"/>
    </source>
</evidence>
<dbReference type="EMBL" id="FQUS01000022">
    <property type="protein sequence ID" value="SHG23487.1"/>
    <property type="molecule type" value="Genomic_DNA"/>
</dbReference>
<dbReference type="OrthoDB" id="9804286at2"/>
<evidence type="ECO:0000256" key="7">
    <source>
        <dbReference type="ARBA" id="ARBA00063809"/>
    </source>
</evidence>
<dbReference type="Gene3D" id="3.40.250.10">
    <property type="entry name" value="Rhodanese-like domain"/>
    <property type="match status" value="1"/>
</dbReference>
<dbReference type="InterPro" id="IPR036873">
    <property type="entry name" value="Rhodanese-like_dom_sf"/>
</dbReference>
<keyword evidence="14" id="KW-0548">Nucleotidyltransferase</keyword>
<evidence type="ECO:0000256" key="11">
    <source>
        <dbReference type="ARBA" id="ARBA00075328"/>
    </source>
</evidence>
<dbReference type="GO" id="GO:0008146">
    <property type="term" value="F:sulfotransferase activity"/>
    <property type="evidence" value="ECO:0007669"/>
    <property type="project" value="TreeGrafter"/>
</dbReference>
<dbReference type="GO" id="GO:0008641">
    <property type="term" value="F:ubiquitin-like modifier activating enzyme activity"/>
    <property type="evidence" value="ECO:0007669"/>
    <property type="project" value="InterPro"/>
</dbReference>
<dbReference type="InterPro" id="IPR000594">
    <property type="entry name" value="ThiF_NAD_FAD-bd"/>
</dbReference>
<dbReference type="Proteomes" id="UP000184041">
    <property type="component" value="Unassembled WGS sequence"/>
</dbReference>
<dbReference type="GO" id="GO:0005524">
    <property type="term" value="F:ATP binding"/>
    <property type="evidence" value="ECO:0007669"/>
    <property type="project" value="UniProtKB-KW"/>
</dbReference>
<dbReference type="PROSITE" id="PS50206">
    <property type="entry name" value="RHODANESE_3"/>
    <property type="match status" value="1"/>
</dbReference>
<dbReference type="SUPFAM" id="SSF69572">
    <property type="entry name" value="Activating enzymes of the ubiquitin-like proteins"/>
    <property type="match status" value="1"/>
</dbReference>
<dbReference type="GO" id="GO:0061605">
    <property type="term" value="F:molybdopterin-synthase adenylyltransferase activity"/>
    <property type="evidence" value="ECO:0007669"/>
    <property type="project" value="UniProtKB-EC"/>
</dbReference>
<dbReference type="Gene3D" id="3.40.50.720">
    <property type="entry name" value="NAD(P)-binding Rossmann-like Domain"/>
    <property type="match status" value="1"/>
</dbReference>
<evidence type="ECO:0000256" key="12">
    <source>
        <dbReference type="ARBA" id="ARBA00078531"/>
    </source>
</evidence>
<dbReference type="Pfam" id="PF00899">
    <property type="entry name" value="ThiF"/>
    <property type="match status" value="1"/>
</dbReference>
<comment type="subunit">
    <text evidence="7">Homodimer. Forms a stable heterotetrameric complex of 2 MoeB and 2 MoaD during adenylation of MoaD.</text>
</comment>
<name>A0A1M5I5M6_9BACT</name>
<dbReference type="CDD" id="cd00757">
    <property type="entry name" value="ThiF_MoeB_HesA_family"/>
    <property type="match status" value="1"/>
</dbReference>
<evidence type="ECO:0000259" key="13">
    <source>
        <dbReference type="PROSITE" id="PS50206"/>
    </source>
</evidence>
<evidence type="ECO:0000256" key="8">
    <source>
        <dbReference type="ARBA" id="ARBA00066884"/>
    </source>
</evidence>
<dbReference type="GO" id="GO:0004792">
    <property type="term" value="F:thiosulfate-cyanide sulfurtransferase activity"/>
    <property type="evidence" value="ECO:0007669"/>
    <property type="project" value="TreeGrafter"/>
</dbReference>
<evidence type="ECO:0000256" key="2">
    <source>
        <dbReference type="ARBA" id="ARBA00022679"/>
    </source>
</evidence>
<evidence type="ECO:0000256" key="4">
    <source>
        <dbReference type="ARBA" id="ARBA00022840"/>
    </source>
</evidence>
<dbReference type="RefSeq" id="WP_073067257.1">
    <property type="nucleotide sequence ID" value="NZ_FQUS01000022.1"/>
</dbReference>
<protein>
    <recommendedName>
        <fullName evidence="9">Molybdopterin-synthase adenylyltransferase</fullName>
        <ecNumber evidence="8">2.7.7.80</ecNumber>
    </recommendedName>
    <alternativeName>
        <fullName evidence="12">MoaD protein adenylase</fullName>
    </alternativeName>
    <alternativeName>
        <fullName evidence="10">Molybdopterin-converting factor subunit 1 adenylase</fullName>
    </alternativeName>
    <alternativeName>
        <fullName evidence="11">Sulfur carrier protein MoaD adenylyltransferase</fullName>
    </alternativeName>
</protein>
<dbReference type="CDD" id="cd00158">
    <property type="entry name" value="RHOD"/>
    <property type="match status" value="1"/>
</dbReference>
<comment type="function">
    <text evidence="6">Catalyzes the adenylation by ATP of the carboxyl group of the C-terminal glycine of sulfur carrier protein MoaD.</text>
</comment>
<proteinExistence type="inferred from homology"/>
<dbReference type="AlphaFoldDB" id="A0A1M5I5M6"/>
<keyword evidence="4" id="KW-0067">ATP-binding</keyword>
<dbReference type="FunFam" id="3.40.50.720:FF:000033">
    <property type="entry name" value="Adenylyltransferase and sulfurtransferase MOCS3"/>
    <property type="match status" value="1"/>
</dbReference>
<gene>
    <name evidence="14" type="ORF">SAMN05443144_12232</name>
</gene>
<dbReference type="InterPro" id="IPR035985">
    <property type="entry name" value="Ubiquitin-activating_enz"/>
</dbReference>
<feature type="domain" description="Rhodanese" evidence="13">
    <location>
        <begin position="304"/>
        <end position="392"/>
    </location>
</feature>
<dbReference type="PANTHER" id="PTHR10953">
    <property type="entry name" value="UBIQUITIN-ACTIVATING ENZYME E1"/>
    <property type="match status" value="1"/>
</dbReference>
<dbReference type="GO" id="GO:0005829">
    <property type="term" value="C:cytosol"/>
    <property type="evidence" value="ECO:0007669"/>
    <property type="project" value="TreeGrafter"/>
</dbReference>
<keyword evidence="2 14" id="KW-0808">Transferase</keyword>
<reference evidence="14 15" key="1">
    <citation type="submission" date="2016-11" db="EMBL/GenBank/DDBJ databases">
        <authorList>
            <person name="Jaros S."/>
            <person name="Januszkiewicz K."/>
            <person name="Wedrychowicz H."/>
        </authorList>
    </citation>
    <scope>NUCLEOTIDE SEQUENCE [LARGE SCALE GENOMIC DNA]</scope>
    <source>
        <strain evidence="14 15">DSM 21986</strain>
    </source>
</reference>
<evidence type="ECO:0000256" key="5">
    <source>
        <dbReference type="ARBA" id="ARBA00052218"/>
    </source>
</evidence>
<evidence type="ECO:0000256" key="1">
    <source>
        <dbReference type="ARBA" id="ARBA00009919"/>
    </source>
</evidence>
<evidence type="ECO:0000256" key="3">
    <source>
        <dbReference type="ARBA" id="ARBA00022741"/>
    </source>
</evidence>
<organism evidence="14 15">
    <name type="scientific">Fodinibius roseus</name>
    <dbReference type="NCBI Taxonomy" id="1194090"/>
    <lineage>
        <taxon>Bacteria</taxon>
        <taxon>Pseudomonadati</taxon>
        <taxon>Balneolota</taxon>
        <taxon>Balneolia</taxon>
        <taxon>Balneolales</taxon>
        <taxon>Balneolaceae</taxon>
        <taxon>Fodinibius</taxon>
    </lineage>
</organism>
<dbReference type="InterPro" id="IPR045886">
    <property type="entry name" value="ThiF/MoeB/HesA"/>
</dbReference>
<dbReference type="EC" id="2.7.7.80" evidence="8"/>
<evidence type="ECO:0000256" key="9">
    <source>
        <dbReference type="ARBA" id="ARBA00073635"/>
    </source>
</evidence>
<dbReference type="SMART" id="SM00450">
    <property type="entry name" value="RHOD"/>
    <property type="match status" value="1"/>
</dbReference>
<keyword evidence="3" id="KW-0547">Nucleotide-binding</keyword>
<evidence type="ECO:0000313" key="15">
    <source>
        <dbReference type="Proteomes" id="UP000184041"/>
    </source>
</evidence>
<evidence type="ECO:0000256" key="6">
    <source>
        <dbReference type="ARBA" id="ARBA00055169"/>
    </source>
</evidence>
<dbReference type="NCBIfam" id="NF004281">
    <property type="entry name" value="PRK05690.1"/>
    <property type="match status" value="1"/>
</dbReference>
<evidence type="ECO:0000256" key="10">
    <source>
        <dbReference type="ARBA" id="ARBA00075110"/>
    </source>
</evidence>
<comment type="similarity">
    <text evidence="1">Belongs to the HesA/MoeB/ThiF family.</text>
</comment>
<dbReference type="InterPro" id="IPR001763">
    <property type="entry name" value="Rhodanese-like_dom"/>
</dbReference>
<keyword evidence="15" id="KW-1185">Reference proteome</keyword>
<dbReference type="PANTHER" id="PTHR10953:SF102">
    <property type="entry name" value="ADENYLYLTRANSFERASE AND SULFURTRANSFERASE MOCS3"/>
    <property type="match status" value="1"/>
</dbReference>
<sequence length="394" mass="43495">MDNWKNIEFSSEELGHYSRHLSIPEFGMEGQQKLKASKVLAVGTGGLGAPMLQYLAAAGVGTIGIVDFDKVEASNLHRQVLFGASDVGRPKVEVARERLQEINPHIDIKIHNVRLTSENALQIIEKYDVIADGTDNFPTRYLINDACVMLGKPNVHGSIFQFEGQLSVFNYLDEEGNRGPNYRDLFPEPPPPGLVPSCAEAGVLGVLPGIIGCLQASEVIKIITGIGSPLSGQLFLFDAQEFSTRKVTVTKNRDNPLTGPEPEITELIDYEAFCGLPSSSNGQEERESEVPEVTVQEYKSWLERGEEVQLVDVREPHEVEIAEIGGELIPLKTIIDHADKISRDKKVVVHCRSGQRSADAIKQLNEKYGFDNLYNLKGGILAWSKEIDDSVPQY</sequence>
<dbReference type="Pfam" id="PF00581">
    <property type="entry name" value="Rhodanese"/>
    <property type="match status" value="1"/>
</dbReference>